<gene>
    <name evidence="1" type="ORF">ACD_3C00129G0001</name>
</gene>
<organism evidence="1">
    <name type="scientific">uncultured bacterium</name>
    <name type="common">gcode 4</name>
    <dbReference type="NCBI Taxonomy" id="1234023"/>
    <lineage>
        <taxon>Bacteria</taxon>
        <taxon>environmental samples</taxon>
    </lineage>
</organism>
<comment type="caution">
    <text evidence="1">The sequence shown here is derived from an EMBL/GenBank/DDBJ whole genome shotgun (WGS) entry which is preliminary data.</text>
</comment>
<sequence>MNDYYNCHSCAPIGSALGVEAGIYKLLENKWITTLYIY</sequence>
<proteinExistence type="predicted"/>
<reference evidence="1" key="1">
    <citation type="journal article" date="2012" name="Science">
        <title>Fermentation, hydrogen, and sulfur metabolism in multiple uncultivated bacterial phyla.</title>
        <authorList>
            <person name="Wrighton K.C."/>
            <person name="Thomas B.C."/>
            <person name="Sharon I."/>
            <person name="Miller C.S."/>
            <person name="Castelle C.J."/>
            <person name="VerBerkmoes N.C."/>
            <person name="Wilkins M.J."/>
            <person name="Hettich R.L."/>
            <person name="Lipton M.S."/>
            <person name="Williams K.H."/>
            <person name="Long P.E."/>
            <person name="Banfield J.F."/>
        </authorList>
    </citation>
    <scope>NUCLEOTIDE SEQUENCE [LARGE SCALE GENOMIC DNA]</scope>
</reference>
<name>K2GCD4_9BACT</name>
<evidence type="ECO:0000313" key="1">
    <source>
        <dbReference type="EMBL" id="EKE27919.1"/>
    </source>
</evidence>
<dbReference type="AlphaFoldDB" id="K2GCD4"/>
<protein>
    <submittedName>
        <fullName evidence="1">Uncharacterized protein</fullName>
    </submittedName>
</protein>
<dbReference type="EMBL" id="AMFJ01000403">
    <property type="protein sequence ID" value="EKE27919.1"/>
    <property type="molecule type" value="Genomic_DNA"/>
</dbReference>
<accession>K2GCD4</accession>